<proteinExistence type="predicted"/>
<name>A0AAV0Y287_9HEMI</name>
<gene>
    <name evidence="2" type="ORF">MEUPH1_LOCUS28581</name>
</gene>
<evidence type="ECO:0000313" key="3">
    <source>
        <dbReference type="Proteomes" id="UP001160148"/>
    </source>
</evidence>
<dbReference type="Proteomes" id="UP001160148">
    <property type="component" value="Unassembled WGS sequence"/>
</dbReference>
<accession>A0AAV0Y287</accession>
<dbReference type="GO" id="GO:0003676">
    <property type="term" value="F:nucleic acid binding"/>
    <property type="evidence" value="ECO:0007669"/>
    <property type="project" value="InterPro"/>
</dbReference>
<organism evidence="2 3">
    <name type="scientific">Macrosiphum euphorbiae</name>
    <name type="common">potato aphid</name>
    <dbReference type="NCBI Taxonomy" id="13131"/>
    <lineage>
        <taxon>Eukaryota</taxon>
        <taxon>Metazoa</taxon>
        <taxon>Ecdysozoa</taxon>
        <taxon>Arthropoda</taxon>
        <taxon>Hexapoda</taxon>
        <taxon>Insecta</taxon>
        <taxon>Pterygota</taxon>
        <taxon>Neoptera</taxon>
        <taxon>Paraneoptera</taxon>
        <taxon>Hemiptera</taxon>
        <taxon>Sternorrhyncha</taxon>
        <taxon>Aphidomorpha</taxon>
        <taxon>Aphidoidea</taxon>
        <taxon>Aphididae</taxon>
        <taxon>Macrosiphini</taxon>
        <taxon>Macrosiphum</taxon>
    </lineage>
</organism>
<reference evidence="2 3" key="1">
    <citation type="submission" date="2023-01" db="EMBL/GenBank/DDBJ databases">
        <authorList>
            <person name="Whitehead M."/>
        </authorList>
    </citation>
    <scope>NUCLEOTIDE SEQUENCE [LARGE SCALE GENOMIC DNA]</scope>
</reference>
<sequence>MGSDRTWDRHISDVECHLNNAYNKTIGDTPFHVLFGYYPSFRDGVLHHVTKVDEWDSTAEIQSKIRERITKEHQMWKQRYDSRHVKPMQYSIGEVVFIRKPPDATGESTKLQFKYRGPLVITDVLPNDTYRVSALRTEAGKRYATVVHVSHIKGYHLPDNEEPFDGNKDNEQEDVPTAVNEEVEQTESVKIHSKRERKAPVWHASYKM</sequence>
<evidence type="ECO:0008006" key="4">
    <source>
        <dbReference type="Google" id="ProtNLM"/>
    </source>
</evidence>
<dbReference type="Gene3D" id="3.30.420.10">
    <property type="entry name" value="Ribonuclease H-like superfamily/Ribonuclease H"/>
    <property type="match status" value="1"/>
</dbReference>
<dbReference type="EMBL" id="CARXXK010001252">
    <property type="protein sequence ID" value="CAI6375029.1"/>
    <property type="molecule type" value="Genomic_DNA"/>
</dbReference>
<dbReference type="InterPro" id="IPR036397">
    <property type="entry name" value="RNaseH_sf"/>
</dbReference>
<feature type="region of interest" description="Disordered" evidence="1">
    <location>
        <begin position="157"/>
        <end position="208"/>
    </location>
</feature>
<comment type="caution">
    <text evidence="2">The sequence shown here is derived from an EMBL/GenBank/DDBJ whole genome shotgun (WGS) entry which is preliminary data.</text>
</comment>
<keyword evidence="3" id="KW-1185">Reference proteome</keyword>
<protein>
    <recommendedName>
        <fullName evidence="4">Polyprotein</fullName>
    </recommendedName>
</protein>
<evidence type="ECO:0000313" key="2">
    <source>
        <dbReference type="EMBL" id="CAI6375029.1"/>
    </source>
</evidence>
<evidence type="ECO:0000256" key="1">
    <source>
        <dbReference type="SAM" id="MobiDB-lite"/>
    </source>
</evidence>
<dbReference type="AlphaFoldDB" id="A0AAV0Y287"/>